<dbReference type="PANTHER" id="PTHR33571:SF14">
    <property type="entry name" value="PROTEIN ADENYLYLTRANSFERASE MJ0435-RELATED"/>
    <property type="match status" value="1"/>
</dbReference>
<keyword evidence="2 9" id="KW-0808">Transferase</keyword>
<feature type="domain" description="Polymerase beta nucleotidyltransferase" evidence="8">
    <location>
        <begin position="15"/>
        <end position="98"/>
    </location>
</feature>
<dbReference type="GO" id="GO:0046872">
    <property type="term" value="F:metal ion binding"/>
    <property type="evidence" value="ECO:0007669"/>
    <property type="project" value="UniProtKB-KW"/>
</dbReference>
<keyword evidence="6" id="KW-0067">ATP-binding</keyword>
<keyword evidence="5" id="KW-0547">Nucleotide-binding</keyword>
<evidence type="ECO:0000256" key="6">
    <source>
        <dbReference type="ARBA" id="ARBA00022840"/>
    </source>
</evidence>
<evidence type="ECO:0000256" key="4">
    <source>
        <dbReference type="ARBA" id="ARBA00022723"/>
    </source>
</evidence>
<dbReference type="RefSeq" id="WP_152804035.1">
    <property type="nucleotide sequence ID" value="NZ_WHNX01000012.1"/>
</dbReference>
<protein>
    <submittedName>
        <fullName evidence="9">Nucleotidyltransferase</fullName>
    </submittedName>
</protein>
<keyword evidence="3" id="KW-0548">Nucleotidyltransferase</keyword>
<keyword evidence="4" id="KW-0479">Metal-binding</keyword>
<proteinExistence type="predicted"/>
<dbReference type="InterPro" id="IPR043519">
    <property type="entry name" value="NT_sf"/>
</dbReference>
<dbReference type="SUPFAM" id="SSF81301">
    <property type="entry name" value="Nucleotidyltransferase"/>
    <property type="match status" value="1"/>
</dbReference>
<evidence type="ECO:0000256" key="3">
    <source>
        <dbReference type="ARBA" id="ARBA00022695"/>
    </source>
</evidence>
<dbReference type="PANTHER" id="PTHR33571">
    <property type="entry name" value="SSL8005 PROTEIN"/>
    <property type="match status" value="1"/>
</dbReference>
<dbReference type="CDD" id="cd05403">
    <property type="entry name" value="NT_KNTase_like"/>
    <property type="match status" value="1"/>
</dbReference>
<organism evidence="9 10">
    <name type="scientific">Alkalibaculum sporogenes</name>
    <dbReference type="NCBI Taxonomy" id="2655001"/>
    <lineage>
        <taxon>Bacteria</taxon>
        <taxon>Bacillati</taxon>
        <taxon>Bacillota</taxon>
        <taxon>Clostridia</taxon>
        <taxon>Eubacteriales</taxon>
        <taxon>Eubacteriaceae</taxon>
        <taxon>Alkalibaculum</taxon>
    </lineage>
</organism>
<dbReference type="InterPro" id="IPR052038">
    <property type="entry name" value="Type-VII_TA_antitoxin"/>
</dbReference>
<dbReference type="GO" id="GO:0005524">
    <property type="term" value="F:ATP binding"/>
    <property type="evidence" value="ECO:0007669"/>
    <property type="project" value="UniProtKB-KW"/>
</dbReference>
<dbReference type="EMBL" id="WHNX01000012">
    <property type="protein sequence ID" value="MPW25999.1"/>
    <property type="molecule type" value="Genomic_DNA"/>
</dbReference>
<dbReference type="InterPro" id="IPR041633">
    <property type="entry name" value="Polbeta"/>
</dbReference>
<comment type="caution">
    <text evidence="9">The sequence shown here is derived from an EMBL/GenBank/DDBJ whole genome shotgun (WGS) entry which is preliminary data.</text>
</comment>
<evidence type="ECO:0000256" key="5">
    <source>
        <dbReference type="ARBA" id="ARBA00022741"/>
    </source>
</evidence>
<evidence type="ECO:0000256" key="7">
    <source>
        <dbReference type="ARBA" id="ARBA00022842"/>
    </source>
</evidence>
<evidence type="ECO:0000313" key="10">
    <source>
        <dbReference type="Proteomes" id="UP000440004"/>
    </source>
</evidence>
<comment type="cofactor">
    <cofactor evidence="1">
        <name>Mg(2+)</name>
        <dbReference type="ChEBI" id="CHEBI:18420"/>
    </cofactor>
</comment>
<accession>A0A6A7K916</accession>
<dbReference type="AlphaFoldDB" id="A0A6A7K916"/>
<sequence>MGQGRYSIDDLKEIIVPIAEKYHISKVYLFGSFAREDNNEQSDIDLRIEKGELKGMFALCGFYAEVEEALKMKVDILTTGSLDEEFLKEIEKYEVMLYAG</sequence>
<evidence type="ECO:0000313" key="9">
    <source>
        <dbReference type="EMBL" id="MPW25999.1"/>
    </source>
</evidence>
<keyword evidence="7" id="KW-0460">Magnesium</keyword>
<keyword evidence="10" id="KW-1185">Reference proteome</keyword>
<gene>
    <name evidence="9" type="ORF">GC105_09365</name>
</gene>
<dbReference type="GO" id="GO:0016779">
    <property type="term" value="F:nucleotidyltransferase activity"/>
    <property type="evidence" value="ECO:0007669"/>
    <property type="project" value="UniProtKB-KW"/>
</dbReference>
<evidence type="ECO:0000259" key="8">
    <source>
        <dbReference type="Pfam" id="PF18765"/>
    </source>
</evidence>
<evidence type="ECO:0000256" key="1">
    <source>
        <dbReference type="ARBA" id="ARBA00001946"/>
    </source>
</evidence>
<reference evidence="9 10" key="1">
    <citation type="submission" date="2019-10" db="EMBL/GenBank/DDBJ databases">
        <title>Alkalibaculum tamaniensis sp.nov., a new alkaliphilic acetogen, isolated on methoxylated aromatics from a mud volcano.</title>
        <authorList>
            <person name="Khomyakova M.A."/>
            <person name="Merkel A.Y."/>
            <person name="Bonch-Osmolovskaya E.A."/>
            <person name="Slobodkin A.I."/>
        </authorList>
    </citation>
    <scope>NUCLEOTIDE SEQUENCE [LARGE SCALE GENOMIC DNA]</scope>
    <source>
        <strain evidence="9 10">M08DMB</strain>
    </source>
</reference>
<dbReference type="Gene3D" id="3.30.460.10">
    <property type="entry name" value="Beta Polymerase, domain 2"/>
    <property type="match status" value="1"/>
</dbReference>
<name>A0A6A7K916_9FIRM</name>
<evidence type="ECO:0000256" key="2">
    <source>
        <dbReference type="ARBA" id="ARBA00022679"/>
    </source>
</evidence>
<dbReference type="Pfam" id="PF18765">
    <property type="entry name" value="Polbeta"/>
    <property type="match status" value="1"/>
</dbReference>
<dbReference type="Proteomes" id="UP000440004">
    <property type="component" value="Unassembled WGS sequence"/>
</dbReference>